<evidence type="ECO:0000256" key="2">
    <source>
        <dbReference type="ARBA" id="ARBA00022640"/>
    </source>
</evidence>
<evidence type="ECO:0000256" key="1">
    <source>
        <dbReference type="ARBA" id="ARBA00004474"/>
    </source>
</evidence>
<dbReference type="Proteomes" id="UP000631114">
    <property type="component" value="Unassembled WGS sequence"/>
</dbReference>
<dbReference type="EMBL" id="JADFTS010000001">
    <property type="protein sequence ID" value="KAF9624860.1"/>
    <property type="molecule type" value="Genomic_DNA"/>
</dbReference>
<keyword evidence="6" id="KW-1185">Reference proteome</keyword>
<dbReference type="InterPro" id="IPR006843">
    <property type="entry name" value="PAP/fibrillin_dom"/>
</dbReference>
<dbReference type="OrthoDB" id="201321at2759"/>
<dbReference type="GO" id="GO:0009536">
    <property type="term" value="C:plastid"/>
    <property type="evidence" value="ECO:0007669"/>
    <property type="project" value="UniProtKB-SubCell"/>
</dbReference>
<keyword evidence="2" id="KW-0934">Plastid</keyword>
<sequence length="146" mass="17015">MDADFENVVECKDSRSHNFTFCCLTTRAFEELFSTPAVFFFFLFGLLEKCLRLIPKLWDLRSLCHCWCQGKAVNVIEFNARGLQMLNGQLTVEASFKIASKSRVDIKYENSTITPDKLMNVFRKNYNLLLSVFNPDGWLEISYPFR</sequence>
<dbReference type="PANTHER" id="PTHR31906">
    <property type="entry name" value="PLASTID-LIPID-ASSOCIATED PROTEIN 4, CHLOROPLASTIC-RELATED"/>
    <property type="match status" value="1"/>
</dbReference>
<comment type="subcellular location">
    <subcellularLocation>
        <location evidence="1">Plastid</location>
    </subcellularLocation>
</comment>
<feature type="domain" description="Plastid lipid-associated protein/fibrillin conserved" evidence="4">
    <location>
        <begin position="73"/>
        <end position="121"/>
    </location>
</feature>
<keyword evidence="3" id="KW-0809">Transit peptide</keyword>
<protein>
    <recommendedName>
        <fullName evidence="4">Plastid lipid-associated protein/fibrillin conserved domain-containing protein</fullName>
    </recommendedName>
</protein>
<evidence type="ECO:0000256" key="3">
    <source>
        <dbReference type="ARBA" id="ARBA00022946"/>
    </source>
</evidence>
<comment type="caution">
    <text evidence="5">The sequence shown here is derived from an EMBL/GenBank/DDBJ whole genome shotgun (WGS) entry which is preliminary data.</text>
</comment>
<dbReference type="AlphaFoldDB" id="A0A835ITJ7"/>
<proteinExistence type="predicted"/>
<name>A0A835ITJ7_9MAGN</name>
<organism evidence="5 6">
    <name type="scientific">Coptis chinensis</name>
    <dbReference type="NCBI Taxonomy" id="261450"/>
    <lineage>
        <taxon>Eukaryota</taxon>
        <taxon>Viridiplantae</taxon>
        <taxon>Streptophyta</taxon>
        <taxon>Embryophyta</taxon>
        <taxon>Tracheophyta</taxon>
        <taxon>Spermatophyta</taxon>
        <taxon>Magnoliopsida</taxon>
        <taxon>Ranunculales</taxon>
        <taxon>Ranunculaceae</taxon>
        <taxon>Coptidoideae</taxon>
        <taxon>Coptis</taxon>
    </lineage>
</organism>
<evidence type="ECO:0000259" key="4">
    <source>
        <dbReference type="Pfam" id="PF04755"/>
    </source>
</evidence>
<evidence type="ECO:0000313" key="5">
    <source>
        <dbReference type="EMBL" id="KAF9624860.1"/>
    </source>
</evidence>
<evidence type="ECO:0000313" key="6">
    <source>
        <dbReference type="Proteomes" id="UP000631114"/>
    </source>
</evidence>
<gene>
    <name evidence="5" type="ORF">IFM89_015414</name>
</gene>
<dbReference type="Pfam" id="PF04755">
    <property type="entry name" value="PAP_fibrillin"/>
    <property type="match status" value="1"/>
</dbReference>
<reference evidence="5 6" key="1">
    <citation type="submission" date="2020-10" db="EMBL/GenBank/DDBJ databases">
        <title>The Coptis chinensis genome and diversification of protoberbering-type alkaloids.</title>
        <authorList>
            <person name="Wang B."/>
            <person name="Shu S."/>
            <person name="Song C."/>
            <person name="Liu Y."/>
        </authorList>
    </citation>
    <scope>NUCLEOTIDE SEQUENCE [LARGE SCALE GENOMIC DNA]</scope>
    <source>
        <strain evidence="5">HL-2020</strain>
        <tissue evidence="5">Leaf</tissue>
    </source>
</reference>
<dbReference type="InterPro" id="IPR039633">
    <property type="entry name" value="PAP"/>
</dbReference>
<accession>A0A835ITJ7</accession>